<evidence type="ECO:0008006" key="4">
    <source>
        <dbReference type="Google" id="ProtNLM"/>
    </source>
</evidence>
<name>A0ABT8FL74_9ACTN</name>
<protein>
    <recommendedName>
        <fullName evidence="4">Cobyrinic acid a,c-diamide synthase</fullName>
    </recommendedName>
</protein>
<dbReference type="RefSeq" id="WP_300954476.1">
    <property type="nucleotide sequence ID" value="NZ_JAUHJQ010000011.1"/>
</dbReference>
<dbReference type="EMBL" id="JAUHJQ010000011">
    <property type="protein sequence ID" value="MDN4175284.1"/>
    <property type="molecule type" value="Genomic_DNA"/>
</dbReference>
<reference evidence="2" key="1">
    <citation type="submission" date="2023-06" db="EMBL/GenBank/DDBJ databases">
        <title>Draft genome sequence of Nocardioides sp. SOB77.</title>
        <authorList>
            <person name="Zhang G."/>
        </authorList>
    </citation>
    <scope>NUCLEOTIDE SEQUENCE</scope>
    <source>
        <strain evidence="2">SOB77</strain>
    </source>
</reference>
<feature type="region of interest" description="Disordered" evidence="1">
    <location>
        <begin position="1"/>
        <end position="62"/>
    </location>
</feature>
<organism evidence="2 3">
    <name type="scientific">Nocardioides oceani</name>
    <dbReference type="NCBI Taxonomy" id="3058369"/>
    <lineage>
        <taxon>Bacteria</taxon>
        <taxon>Bacillati</taxon>
        <taxon>Actinomycetota</taxon>
        <taxon>Actinomycetes</taxon>
        <taxon>Propionibacteriales</taxon>
        <taxon>Nocardioidaceae</taxon>
        <taxon>Nocardioides</taxon>
    </lineage>
</organism>
<evidence type="ECO:0000313" key="2">
    <source>
        <dbReference type="EMBL" id="MDN4175284.1"/>
    </source>
</evidence>
<accession>A0ABT8FL74</accession>
<gene>
    <name evidence="2" type="ORF">QWY28_20130</name>
</gene>
<sequence>MARRVSLPSADDLFRPTAVPDEQEAAPKAVRAVPDRPADEPDRQDQERPGGRRRPSGRVRHDEKMTVYVTSEELLEIEHARLALRRGQGLAVDRGRLVREAVALALADYEAHGDDSALVRRLTEG</sequence>
<dbReference type="Proteomes" id="UP001168620">
    <property type="component" value="Unassembled WGS sequence"/>
</dbReference>
<keyword evidence="3" id="KW-1185">Reference proteome</keyword>
<comment type="caution">
    <text evidence="2">The sequence shown here is derived from an EMBL/GenBank/DDBJ whole genome shotgun (WGS) entry which is preliminary data.</text>
</comment>
<evidence type="ECO:0000256" key="1">
    <source>
        <dbReference type="SAM" id="MobiDB-lite"/>
    </source>
</evidence>
<evidence type="ECO:0000313" key="3">
    <source>
        <dbReference type="Proteomes" id="UP001168620"/>
    </source>
</evidence>
<feature type="compositionally biased region" description="Basic and acidic residues" evidence="1">
    <location>
        <begin position="33"/>
        <end position="50"/>
    </location>
</feature>
<proteinExistence type="predicted"/>